<name>A0A109GIB0_BACMY</name>
<dbReference type="EMBL" id="LRPH01000027">
    <property type="protein sequence ID" value="KWU67280.1"/>
    <property type="molecule type" value="Genomic_DNA"/>
</dbReference>
<dbReference type="PANTHER" id="PTHR45947">
    <property type="entry name" value="SULFOQUINOVOSYL TRANSFERASE SQD2"/>
    <property type="match status" value="1"/>
</dbReference>
<comment type="caution">
    <text evidence="5">The sequence shown here is derived from an EMBL/GenBank/DDBJ whole genome shotgun (WGS) entry which is preliminary data.</text>
</comment>
<comment type="similarity">
    <text evidence="1">Belongs to the glycosyltransferase group 1 family. Glycosyltransferase 4 subfamily.</text>
</comment>
<evidence type="ECO:0000259" key="4">
    <source>
        <dbReference type="Pfam" id="PF13579"/>
    </source>
</evidence>
<dbReference type="AlphaFoldDB" id="A0A109GIB0"/>
<dbReference type="InterPro" id="IPR050194">
    <property type="entry name" value="Glycosyltransferase_grp1"/>
</dbReference>
<organism evidence="5 6">
    <name type="scientific">Bacillus mycoides</name>
    <dbReference type="NCBI Taxonomy" id="1405"/>
    <lineage>
        <taxon>Bacteria</taxon>
        <taxon>Bacillati</taxon>
        <taxon>Bacillota</taxon>
        <taxon>Bacilli</taxon>
        <taxon>Bacillales</taxon>
        <taxon>Bacillaceae</taxon>
        <taxon>Bacillus</taxon>
        <taxon>Bacillus cereus group</taxon>
    </lineage>
</organism>
<keyword evidence="2" id="KW-0472">Membrane</keyword>
<feature type="transmembrane region" description="Helical" evidence="2">
    <location>
        <begin position="108"/>
        <end position="125"/>
    </location>
</feature>
<evidence type="ECO:0000256" key="2">
    <source>
        <dbReference type="SAM" id="Phobius"/>
    </source>
</evidence>
<evidence type="ECO:0000256" key="1">
    <source>
        <dbReference type="ARBA" id="ARBA00009481"/>
    </source>
</evidence>
<gene>
    <name evidence="5" type="ORF">AWW70_05270</name>
</gene>
<dbReference type="GO" id="GO:0016758">
    <property type="term" value="F:hexosyltransferase activity"/>
    <property type="evidence" value="ECO:0007669"/>
    <property type="project" value="TreeGrafter"/>
</dbReference>
<accession>A0A109GIB0</accession>
<dbReference type="InterPro" id="IPR001296">
    <property type="entry name" value="Glyco_trans_1"/>
</dbReference>
<proteinExistence type="inferred from homology"/>
<dbReference type="PANTHER" id="PTHR45947:SF3">
    <property type="entry name" value="SULFOQUINOVOSYL TRANSFERASE SQD2"/>
    <property type="match status" value="1"/>
</dbReference>
<dbReference type="RefSeq" id="WP_060749204.1">
    <property type="nucleotide sequence ID" value="NZ_JBHHFZ010000015.1"/>
</dbReference>
<dbReference type="SUPFAM" id="SSF53756">
    <property type="entry name" value="UDP-Glycosyltransferase/glycogen phosphorylase"/>
    <property type="match status" value="1"/>
</dbReference>
<dbReference type="Pfam" id="PF13579">
    <property type="entry name" value="Glyco_trans_4_4"/>
    <property type="match status" value="1"/>
</dbReference>
<dbReference type="CDD" id="cd03794">
    <property type="entry name" value="GT4_WbuB-like"/>
    <property type="match status" value="1"/>
</dbReference>
<evidence type="ECO:0000313" key="5">
    <source>
        <dbReference type="EMBL" id="KWU67280.1"/>
    </source>
</evidence>
<protein>
    <submittedName>
        <fullName evidence="5">Glycosyltransferase WbuB</fullName>
    </submittedName>
</protein>
<sequence length="419" mass="48290">MKKVLVIAQNFYPEIGSAANRIKNIYSELNEKGYDVTILTTDPRYPNENLYKKKEFWDEESVNSDNIIRVKPRVKKYTNNMLRRLFLYLEITVLFIMAILRMDKKYDYVFVSTPPIFIGIAGIFAKKKLKAELLLDVRDLWPESLLGVGVFANRFVLSIAYALEKLLYRAANQIIVNSAGFIPYLELKGVKRERISFMPNSLTEEELHMVENKRIITSSTIETVEVIYTGNIGLAQDVLKLIDVAEFLKGKENIKFKIIGYGFKSYRVAEVIKEKKLSNIEIIKAKSRKKTLQEVAKAHIAYVSLVDEKVFQTVLPGKIIDYMCMKKPIVGDVSGYAEKVINEAQCGLISHDRTVKELGEHILRLAENEILRKKIGDNGHKFAFQYLRWKNNIKVLTSLMEEKDATEESVYVRMEPLHK</sequence>
<dbReference type="Proteomes" id="UP000065797">
    <property type="component" value="Unassembled WGS sequence"/>
</dbReference>
<evidence type="ECO:0000259" key="3">
    <source>
        <dbReference type="Pfam" id="PF00534"/>
    </source>
</evidence>
<feature type="transmembrane region" description="Helical" evidence="2">
    <location>
        <begin position="85"/>
        <end position="102"/>
    </location>
</feature>
<feature type="domain" description="Glycosyltransferase subfamily 4-like N-terminal" evidence="4">
    <location>
        <begin position="18"/>
        <end position="200"/>
    </location>
</feature>
<keyword evidence="5" id="KW-0808">Transferase</keyword>
<keyword evidence="2" id="KW-1133">Transmembrane helix</keyword>
<reference evidence="5 6" key="1">
    <citation type="submission" date="2016-01" db="EMBL/GenBank/DDBJ databases">
        <authorList>
            <person name="McClelland M."/>
            <person name="Jain A."/>
            <person name="Saraogi P."/>
            <person name="Mendelson R."/>
            <person name="Westerman R."/>
            <person name="SanMiguel P."/>
            <person name="Csonka L."/>
        </authorList>
    </citation>
    <scope>NUCLEOTIDE SEQUENCE [LARGE SCALE GENOMIC DNA]</scope>
    <source>
        <strain evidence="5 6">PE8-15</strain>
    </source>
</reference>
<dbReference type="Gene3D" id="3.40.50.2000">
    <property type="entry name" value="Glycogen Phosphorylase B"/>
    <property type="match status" value="2"/>
</dbReference>
<keyword evidence="2" id="KW-0812">Transmembrane</keyword>
<feature type="domain" description="Glycosyl transferase family 1" evidence="3">
    <location>
        <begin position="225"/>
        <end position="381"/>
    </location>
</feature>
<dbReference type="Pfam" id="PF00534">
    <property type="entry name" value="Glycos_transf_1"/>
    <property type="match status" value="1"/>
</dbReference>
<evidence type="ECO:0000313" key="6">
    <source>
        <dbReference type="Proteomes" id="UP000065797"/>
    </source>
</evidence>
<dbReference type="InterPro" id="IPR028098">
    <property type="entry name" value="Glyco_trans_4-like_N"/>
</dbReference>